<gene>
    <name evidence="1" type="ORF">THMIRHAM_22330</name>
</gene>
<sequence>MQITLFNKRLLSYKAYIFPLIMISLAGCSSMPYSTNNMEIQPNDSFILKQAIEIAPNSARAYIQHGSANTGGFDHSEQHCRVEVTNLSEHKQVVLPETFQITSVNVDEEAIAQADLSGTQLAFNSTNNSQTDSMTFIGFLGLGMEQRPETMDLIHIYLKSKQQPNVYRLTCAGALSNGNPADAPRSYRPDLKAINRILGKIGEIKLNH</sequence>
<proteinExistence type="predicted"/>
<dbReference type="RefSeq" id="WP_237261906.1">
    <property type="nucleotide sequence ID" value="NZ_AP024202.1"/>
</dbReference>
<dbReference type="Proteomes" id="UP001054820">
    <property type="component" value="Chromosome"/>
</dbReference>
<evidence type="ECO:0000313" key="1">
    <source>
        <dbReference type="EMBL" id="BCN94448.1"/>
    </source>
</evidence>
<keyword evidence="2" id="KW-1185">Reference proteome</keyword>
<evidence type="ECO:0000313" key="2">
    <source>
        <dbReference type="Proteomes" id="UP001054820"/>
    </source>
</evidence>
<organism evidence="1 2">
    <name type="scientific">Thiomicrorhabdus immobilis</name>
    <dbReference type="NCBI Taxonomy" id="2791037"/>
    <lineage>
        <taxon>Bacteria</taxon>
        <taxon>Pseudomonadati</taxon>
        <taxon>Pseudomonadota</taxon>
        <taxon>Gammaproteobacteria</taxon>
        <taxon>Thiotrichales</taxon>
        <taxon>Piscirickettsiaceae</taxon>
        <taxon>Thiomicrorhabdus</taxon>
    </lineage>
</organism>
<accession>A0ABN6CZD8</accession>
<dbReference type="EMBL" id="AP024202">
    <property type="protein sequence ID" value="BCN94448.1"/>
    <property type="molecule type" value="Genomic_DNA"/>
</dbReference>
<reference evidence="1" key="1">
    <citation type="journal article" date="2022" name="Arch. Microbiol.">
        <title>Thiomicrorhabdus immobilis sp. nov., a mesophilic sulfur-oxidizing bacterium isolated from sediment of a brackish lake in northern Japan.</title>
        <authorList>
            <person name="Kojima H."/>
            <person name="Mochizuki J."/>
            <person name="Kanda M."/>
            <person name="Watanabe T."/>
            <person name="Fukui M."/>
        </authorList>
    </citation>
    <scope>NUCLEOTIDE SEQUENCE</scope>
    <source>
        <strain evidence="1">Am19</strain>
    </source>
</reference>
<name>A0ABN6CZD8_9GAMM</name>
<protein>
    <recommendedName>
        <fullName evidence="3">Lipoprotein</fullName>
    </recommendedName>
</protein>
<evidence type="ECO:0008006" key="3">
    <source>
        <dbReference type="Google" id="ProtNLM"/>
    </source>
</evidence>